<protein>
    <recommendedName>
        <fullName evidence="2">IgGFc-binding protein N-terminal domain-containing protein</fullName>
    </recommendedName>
</protein>
<dbReference type="AlphaFoldDB" id="X1L1C7"/>
<evidence type="ECO:0008006" key="2">
    <source>
        <dbReference type="Google" id="ProtNLM"/>
    </source>
</evidence>
<comment type="caution">
    <text evidence="1">The sequence shown here is derived from an EMBL/GenBank/DDBJ whole genome shotgun (WGS) entry which is preliminary data.</text>
</comment>
<dbReference type="EMBL" id="BARV01005235">
    <property type="protein sequence ID" value="GAI12778.1"/>
    <property type="molecule type" value="Genomic_DNA"/>
</dbReference>
<evidence type="ECO:0000313" key="1">
    <source>
        <dbReference type="EMBL" id="GAI12778.1"/>
    </source>
</evidence>
<name>X1L1C7_9ZZZZ</name>
<proteinExistence type="predicted"/>
<gene>
    <name evidence="1" type="ORF">S06H3_11014</name>
</gene>
<sequence>MSVVPFSVGTSEVRIVEVSPDRTSIVIINNHAAAVIYVRFKKGVAITNGMPVFSKATMSLSIPEDDPSTDVWCVSDTPATPVVVYEGFGK</sequence>
<organism evidence="1">
    <name type="scientific">marine sediment metagenome</name>
    <dbReference type="NCBI Taxonomy" id="412755"/>
    <lineage>
        <taxon>unclassified sequences</taxon>
        <taxon>metagenomes</taxon>
        <taxon>ecological metagenomes</taxon>
    </lineage>
</organism>
<accession>X1L1C7</accession>
<reference evidence="1" key="1">
    <citation type="journal article" date="2014" name="Front. Microbiol.">
        <title>High frequency of phylogenetically diverse reductive dehalogenase-homologous genes in deep subseafloor sedimentary metagenomes.</title>
        <authorList>
            <person name="Kawai M."/>
            <person name="Futagami T."/>
            <person name="Toyoda A."/>
            <person name="Takaki Y."/>
            <person name="Nishi S."/>
            <person name="Hori S."/>
            <person name="Arai W."/>
            <person name="Tsubouchi T."/>
            <person name="Morono Y."/>
            <person name="Uchiyama I."/>
            <person name="Ito T."/>
            <person name="Fujiyama A."/>
            <person name="Inagaki F."/>
            <person name="Takami H."/>
        </authorList>
    </citation>
    <scope>NUCLEOTIDE SEQUENCE</scope>
    <source>
        <strain evidence="1">Expedition CK06-06</strain>
    </source>
</reference>